<dbReference type="SUPFAM" id="SSF103481">
    <property type="entry name" value="Multidrug resistance efflux transporter EmrE"/>
    <property type="match status" value="2"/>
</dbReference>
<keyword evidence="3 6" id="KW-0812">Transmembrane</keyword>
<proteinExistence type="inferred from homology"/>
<sequence>MSFPATVAALGGFGPWTTSGLRGVLAAALAATALLAFRVPLPQRRDWPGLAVVSLGCVLGFPLLTALALQTSSTAHSAVVIGALPMATATIAALRTGRHPSPVFWAAAGAGGAIVVAFALTQSHGRPTLADLYLLIALLGCAAGYAEGGRLSAHLPSWTVIAWAVVLGAPLNLLISGVALAHEPVHVTFTALLGLIYIAAISQFGGFVLWYRGMSLIGVAKASQLQLAQPLLTLVWAVLLLGEHLTPAVPLTALAVLACIVVTQRARAA</sequence>
<feature type="transmembrane region" description="Helical" evidence="6">
    <location>
        <begin position="20"/>
        <end position="37"/>
    </location>
</feature>
<organism evidence="8 9">
    <name type="scientific">Kineosphaera limosa NBRC 100340</name>
    <dbReference type="NCBI Taxonomy" id="1184609"/>
    <lineage>
        <taxon>Bacteria</taxon>
        <taxon>Bacillati</taxon>
        <taxon>Actinomycetota</taxon>
        <taxon>Actinomycetes</taxon>
        <taxon>Micrococcales</taxon>
        <taxon>Dermatophilaceae</taxon>
        <taxon>Kineosphaera</taxon>
    </lineage>
</organism>
<feature type="transmembrane region" description="Helical" evidence="6">
    <location>
        <begin position="187"/>
        <end position="211"/>
    </location>
</feature>
<dbReference type="EMBL" id="BAHD01000001">
    <property type="protein sequence ID" value="GAB94005.1"/>
    <property type="molecule type" value="Genomic_DNA"/>
</dbReference>
<comment type="subcellular location">
    <subcellularLocation>
        <location evidence="1">Membrane</location>
        <topology evidence="1">Multi-pass membrane protein</topology>
    </subcellularLocation>
</comment>
<keyword evidence="4 6" id="KW-1133">Transmembrane helix</keyword>
<dbReference type="Pfam" id="PF00892">
    <property type="entry name" value="EamA"/>
    <property type="match status" value="2"/>
</dbReference>
<feature type="transmembrane region" description="Helical" evidence="6">
    <location>
        <begin position="103"/>
        <end position="120"/>
    </location>
</feature>
<reference evidence="8 9" key="1">
    <citation type="submission" date="2012-08" db="EMBL/GenBank/DDBJ databases">
        <title>Whole genome shotgun sequence of Kineosphaera limosa NBRC 100340.</title>
        <authorList>
            <person name="Yoshida I."/>
            <person name="Isaki S."/>
            <person name="Hosoyama A."/>
            <person name="Tsuchikane K."/>
            <person name="Katsumata H."/>
            <person name="Ando Y."/>
            <person name="Ohji S."/>
            <person name="Hamada M."/>
            <person name="Tamura T."/>
            <person name="Yamazoe A."/>
            <person name="Yamazaki S."/>
            <person name="Fujita N."/>
        </authorList>
    </citation>
    <scope>NUCLEOTIDE SEQUENCE [LARGE SCALE GENOMIC DNA]</scope>
    <source>
        <strain evidence="8 9">NBRC 100340</strain>
    </source>
</reference>
<feature type="domain" description="EamA" evidence="7">
    <location>
        <begin position="4"/>
        <end position="113"/>
    </location>
</feature>
<dbReference type="InterPro" id="IPR050638">
    <property type="entry name" value="AA-Vitamin_Transporters"/>
</dbReference>
<dbReference type="Proteomes" id="UP000008366">
    <property type="component" value="Unassembled WGS sequence"/>
</dbReference>
<feature type="transmembrane region" description="Helical" evidence="6">
    <location>
        <begin position="75"/>
        <end position="94"/>
    </location>
</feature>
<comment type="similarity">
    <text evidence="2">Belongs to the EamA transporter family.</text>
</comment>
<dbReference type="GO" id="GO:0016020">
    <property type="term" value="C:membrane"/>
    <property type="evidence" value="ECO:0007669"/>
    <property type="project" value="UniProtKB-SubCell"/>
</dbReference>
<evidence type="ECO:0000256" key="1">
    <source>
        <dbReference type="ARBA" id="ARBA00004141"/>
    </source>
</evidence>
<name>K6W4C2_9MICO</name>
<protein>
    <recommendedName>
        <fullName evidence="7">EamA domain-containing protein</fullName>
    </recommendedName>
</protein>
<dbReference type="eggNOG" id="COG0697">
    <property type="taxonomic scope" value="Bacteria"/>
</dbReference>
<comment type="caution">
    <text evidence="8">The sequence shown here is derived from an EMBL/GenBank/DDBJ whole genome shotgun (WGS) entry which is preliminary data.</text>
</comment>
<dbReference type="InterPro" id="IPR000620">
    <property type="entry name" value="EamA_dom"/>
</dbReference>
<feature type="domain" description="EamA" evidence="7">
    <location>
        <begin position="129"/>
        <end position="262"/>
    </location>
</feature>
<feature type="transmembrane region" description="Helical" evidence="6">
    <location>
        <begin position="160"/>
        <end position="181"/>
    </location>
</feature>
<evidence type="ECO:0000256" key="4">
    <source>
        <dbReference type="ARBA" id="ARBA00022989"/>
    </source>
</evidence>
<evidence type="ECO:0000313" key="9">
    <source>
        <dbReference type="Proteomes" id="UP000008366"/>
    </source>
</evidence>
<keyword evidence="5 6" id="KW-0472">Membrane</keyword>
<evidence type="ECO:0000313" key="8">
    <source>
        <dbReference type="EMBL" id="GAB94005.1"/>
    </source>
</evidence>
<evidence type="ECO:0000256" key="3">
    <source>
        <dbReference type="ARBA" id="ARBA00022692"/>
    </source>
</evidence>
<dbReference type="AlphaFoldDB" id="K6W4C2"/>
<dbReference type="InterPro" id="IPR037185">
    <property type="entry name" value="EmrE-like"/>
</dbReference>
<evidence type="ECO:0000256" key="5">
    <source>
        <dbReference type="ARBA" id="ARBA00023136"/>
    </source>
</evidence>
<dbReference type="PANTHER" id="PTHR32322">
    <property type="entry name" value="INNER MEMBRANE TRANSPORTER"/>
    <property type="match status" value="1"/>
</dbReference>
<evidence type="ECO:0000259" key="7">
    <source>
        <dbReference type="Pfam" id="PF00892"/>
    </source>
</evidence>
<feature type="transmembrane region" description="Helical" evidence="6">
    <location>
        <begin position="49"/>
        <end position="69"/>
    </location>
</feature>
<gene>
    <name evidence="8" type="ORF">KILIM_001_00070</name>
</gene>
<keyword evidence="9" id="KW-1185">Reference proteome</keyword>
<accession>K6W4C2</accession>
<feature type="transmembrane region" description="Helical" evidence="6">
    <location>
        <begin position="248"/>
        <end position="266"/>
    </location>
</feature>
<evidence type="ECO:0000256" key="2">
    <source>
        <dbReference type="ARBA" id="ARBA00007362"/>
    </source>
</evidence>
<dbReference type="PANTHER" id="PTHR32322:SF2">
    <property type="entry name" value="EAMA DOMAIN-CONTAINING PROTEIN"/>
    <property type="match status" value="1"/>
</dbReference>
<evidence type="ECO:0000256" key="6">
    <source>
        <dbReference type="SAM" id="Phobius"/>
    </source>
</evidence>